<organism evidence="3">
    <name type="scientific">Ignavibacterium album</name>
    <dbReference type="NCBI Taxonomy" id="591197"/>
    <lineage>
        <taxon>Bacteria</taxon>
        <taxon>Pseudomonadati</taxon>
        <taxon>Ignavibacteriota</taxon>
        <taxon>Ignavibacteria</taxon>
        <taxon>Ignavibacteriales</taxon>
        <taxon>Ignavibacteriaceae</taxon>
        <taxon>Ignavibacterium</taxon>
    </lineage>
</organism>
<reference evidence="3" key="1">
    <citation type="journal article" date="2020" name="mSystems">
        <title>Genome- and Community-Level Interaction Insights into Carbon Utilization and Element Cycling Functions of Hydrothermarchaeota in Hydrothermal Sediment.</title>
        <authorList>
            <person name="Zhou Z."/>
            <person name="Liu Y."/>
            <person name="Xu W."/>
            <person name="Pan J."/>
            <person name="Luo Z.H."/>
            <person name="Li M."/>
        </authorList>
    </citation>
    <scope>NUCLEOTIDE SEQUENCE [LARGE SCALE GENOMIC DNA]</scope>
    <source>
        <strain evidence="3">SpSt-479</strain>
    </source>
</reference>
<evidence type="ECO:0000256" key="2">
    <source>
        <dbReference type="ARBA" id="ARBA00022679"/>
    </source>
</evidence>
<name>A0A7V2ZKD0_9BACT</name>
<dbReference type="InterPro" id="IPR002516">
    <property type="entry name" value="Glyco_trans_11"/>
</dbReference>
<evidence type="ECO:0000313" key="3">
    <source>
        <dbReference type="EMBL" id="HFI91448.1"/>
    </source>
</evidence>
<keyword evidence="2 3" id="KW-0808">Transferase</keyword>
<proteinExistence type="predicted"/>
<dbReference type="Gene3D" id="3.40.50.11350">
    <property type="match status" value="1"/>
</dbReference>
<dbReference type="AlphaFoldDB" id="A0A7V2ZKD0"/>
<accession>A0A7V2ZKD0</accession>
<dbReference type="PANTHER" id="PTHR11927:SF9">
    <property type="entry name" value="L-FUCOSYLTRANSFERASE"/>
    <property type="match status" value="1"/>
</dbReference>
<dbReference type="GO" id="GO:0008107">
    <property type="term" value="F:galactoside 2-alpha-L-fucosyltransferase activity"/>
    <property type="evidence" value="ECO:0007669"/>
    <property type="project" value="InterPro"/>
</dbReference>
<dbReference type="Pfam" id="PF01531">
    <property type="entry name" value="Glyco_transf_11"/>
    <property type="match status" value="1"/>
</dbReference>
<dbReference type="CDD" id="cd11301">
    <property type="entry name" value="Fut1_Fut2_like"/>
    <property type="match status" value="1"/>
</dbReference>
<dbReference type="EMBL" id="DSUJ01000008">
    <property type="protein sequence ID" value="HFI91448.1"/>
    <property type="molecule type" value="Genomic_DNA"/>
</dbReference>
<comment type="caution">
    <text evidence="3">The sequence shown here is derived from an EMBL/GenBank/DDBJ whole genome shotgun (WGS) entry which is preliminary data.</text>
</comment>
<sequence length="262" mass="31004">MIILRLLGGLGNQLFIYAFGKALELNLNLDVYFDTSSGFKKDPYNRKFELENFNISIKKTSKYDSLFYPINKRSKLIAGILYPGSSYLKEDKNFSIDLINDKLKKYKKVFLQGYFQKPEYFEIIKEELKKEIVLKTELSVTAKNYLEQIMNTNAVAVHIRMKERKDLFSFDFYLQNIKSLAQKLDSPKFFIFSDEIEWCKKNLDDNENVFFVEGTLNQIEDFWLMKNCKHFIIPNSTFSWWASRLTSYEDNVILSLNDKLFT</sequence>
<dbReference type="GO" id="GO:0005975">
    <property type="term" value="P:carbohydrate metabolic process"/>
    <property type="evidence" value="ECO:0007669"/>
    <property type="project" value="InterPro"/>
</dbReference>
<protein>
    <submittedName>
        <fullName evidence="3">Alpha-1,2-fucosyltransferase</fullName>
    </submittedName>
</protein>
<evidence type="ECO:0000256" key="1">
    <source>
        <dbReference type="ARBA" id="ARBA00022676"/>
    </source>
</evidence>
<dbReference type="PANTHER" id="PTHR11927">
    <property type="entry name" value="GALACTOSIDE 2-L-FUCOSYLTRANSFERASE"/>
    <property type="match status" value="1"/>
</dbReference>
<dbReference type="GO" id="GO:0016020">
    <property type="term" value="C:membrane"/>
    <property type="evidence" value="ECO:0007669"/>
    <property type="project" value="InterPro"/>
</dbReference>
<gene>
    <name evidence="3" type="ORF">ENS31_07965</name>
</gene>
<keyword evidence="1 3" id="KW-0328">Glycosyltransferase</keyword>